<evidence type="ECO:0000313" key="1">
    <source>
        <dbReference type="EMBL" id="RKP17109.1"/>
    </source>
</evidence>
<organism evidence="1 2">
    <name type="scientific">Rozella allomycis (strain CSF55)</name>
    <dbReference type="NCBI Taxonomy" id="988480"/>
    <lineage>
        <taxon>Eukaryota</taxon>
        <taxon>Fungi</taxon>
        <taxon>Fungi incertae sedis</taxon>
        <taxon>Cryptomycota</taxon>
        <taxon>Cryptomycota incertae sedis</taxon>
        <taxon>Rozella</taxon>
    </lineage>
</organism>
<reference evidence="2" key="1">
    <citation type="journal article" date="2018" name="Nat. Microbiol.">
        <title>Leveraging single-cell genomics to expand the fungal tree of life.</title>
        <authorList>
            <person name="Ahrendt S.R."/>
            <person name="Quandt C.A."/>
            <person name="Ciobanu D."/>
            <person name="Clum A."/>
            <person name="Salamov A."/>
            <person name="Andreopoulos B."/>
            <person name="Cheng J.F."/>
            <person name="Woyke T."/>
            <person name="Pelin A."/>
            <person name="Henrissat B."/>
            <person name="Reynolds N.K."/>
            <person name="Benny G.L."/>
            <person name="Smith M.E."/>
            <person name="James T.Y."/>
            <person name="Grigoriev I.V."/>
        </authorList>
    </citation>
    <scope>NUCLEOTIDE SEQUENCE [LARGE SCALE GENOMIC DNA]</scope>
    <source>
        <strain evidence="2">CSF55</strain>
    </source>
</reference>
<dbReference type="AlphaFoldDB" id="A0A4V1IZ78"/>
<dbReference type="EMBL" id="ML006024">
    <property type="protein sequence ID" value="RKP17109.1"/>
    <property type="molecule type" value="Genomic_DNA"/>
</dbReference>
<name>A0A4V1IZ78_ROZAC</name>
<accession>A0A4V1IZ78</accession>
<sequence length="515" mass="58359">MDHVDVAAVYKDVYSKLKLREEVAVDMLNAKVANLKEMLNESVYIPISFNGETTIKRNETCEQAIAIRILYSYFIDKSKELSLGSFGVRLSRVGEFSMEASLAIIREYSKKDSMFLLFDEIGKMGTEEKIMDCLGCVASILSKSLSNGFSREVSNITISASKSGRLIYFVPLNPLSVESALKLFSDYTKFEHVKRLIVTLGGHPRGLECNSHFLGSSNFNYQKLFTILSVAKHAIIYFDLSIEDVRPALLRLKVPMSKSVERGLNGKKGFVPVISPFALSIFASRMMHSQDEGSLLYQIGYTLYQLTDYLTMDEKDFRVTPFEIAHGLWETLIRLLYQSQHPGQSVILNLTSIYPSLASKTALQDFMFVVPSDTFLFERTEKQSTDMDRSQVKPNVIYHFGRSNAGFDLACYPKAGSIINDLCDVAWNIETRFSTDDASTVEPINAVKRKMDLTLKQYEGFRKDLIFLVVVLKRKFAKNFEEDQLPDNCIVLTTEHLADCYGKSLGDYLLFLKHD</sequence>
<dbReference type="Proteomes" id="UP000281549">
    <property type="component" value="Unassembled WGS sequence"/>
</dbReference>
<evidence type="ECO:0000313" key="2">
    <source>
        <dbReference type="Proteomes" id="UP000281549"/>
    </source>
</evidence>
<protein>
    <submittedName>
        <fullName evidence="1">Uncharacterized protein</fullName>
    </submittedName>
</protein>
<proteinExistence type="predicted"/>
<gene>
    <name evidence="1" type="ORF">ROZALSC1DRAFT_31050</name>
</gene>